<protein>
    <submittedName>
        <fullName evidence="2">Uncharacterized protein</fullName>
    </submittedName>
</protein>
<evidence type="ECO:0000313" key="2">
    <source>
        <dbReference type="EMBL" id="OON13542.1"/>
    </source>
</evidence>
<keyword evidence="3" id="KW-1185">Reference proteome</keyword>
<dbReference type="EMBL" id="KV907324">
    <property type="protein sequence ID" value="OON13542.1"/>
    <property type="molecule type" value="Genomic_DNA"/>
</dbReference>
<dbReference type="AlphaFoldDB" id="A0A1S8WGG4"/>
<reference evidence="2 3" key="1">
    <citation type="submission" date="2015-03" db="EMBL/GenBank/DDBJ databases">
        <title>Draft genome of the nematode, Opisthorchis viverrini.</title>
        <authorList>
            <person name="Mitreva M."/>
        </authorList>
    </citation>
    <scope>NUCLEOTIDE SEQUENCE [LARGE SCALE GENOMIC DNA]</scope>
    <source>
        <strain evidence="2">Khon Kaen</strain>
    </source>
</reference>
<feature type="compositionally biased region" description="Basic and acidic residues" evidence="1">
    <location>
        <begin position="1"/>
        <end position="12"/>
    </location>
</feature>
<feature type="region of interest" description="Disordered" evidence="1">
    <location>
        <begin position="1"/>
        <end position="21"/>
    </location>
</feature>
<evidence type="ECO:0000256" key="1">
    <source>
        <dbReference type="SAM" id="MobiDB-lite"/>
    </source>
</evidence>
<gene>
    <name evidence="2" type="ORF">X801_10684</name>
</gene>
<proteinExistence type="predicted"/>
<name>A0A1S8WGG4_OPIVI</name>
<dbReference type="Proteomes" id="UP000243686">
    <property type="component" value="Unassembled WGS sequence"/>
</dbReference>
<sequence length="79" mass="8956">MSKFPEKSDSNLRPESPMFNPDLFKKKETQALVLLGFAMHPQWNADSTRCPVQRSAHPSVHLCARRPLCPSYGMNKEAV</sequence>
<evidence type="ECO:0000313" key="3">
    <source>
        <dbReference type="Proteomes" id="UP000243686"/>
    </source>
</evidence>
<organism evidence="2 3">
    <name type="scientific">Opisthorchis viverrini</name>
    <name type="common">Southeast Asian liver fluke</name>
    <dbReference type="NCBI Taxonomy" id="6198"/>
    <lineage>
        <taxon>Eukaryota</taxon>
        <taxon>Metazoa</taxon>
        <taxon>Spiralia</taxon>
        <taxon>Lophotrochozoa</taxon>
        <taxon>Platyhelminthes</taxon>
        <taxon>Trematoda</taxon>
        <taxon>Digenea</taxon>
        <taxon>Opisthorchiida</taxon>
        <taxon>Opisthorchiata</taxon>
        <taxon>Opisthorchiidae</taxon>
        <taxon>Opisthorchis</taxon>
    </lineage>
</organism>
<accession>A0A1S8WGG4</accession>